<keyword evidence="1" id="KW-0677">Repeat</keyword>
<dbReference type="Pfam" id="PF02861">
    <property type="entry name" value="Clp_N"/>
    <property type="match status" value="1"/>
</dbReference>
<dbReference type="AlphaFoldDB" id="A0A9D2J2E2"/>
<protein>
    <recommendedName>
        <fullName evidence="2">Clp R domain-containing protein</fullName>
    </recommendedName>
</protein>
<dbReference type="PROSITE" id="PS51903">
    <property type="entry name" value="CLP_R"/>
    <property type="match status" value="1"/>
</dbReference>
<dbReference type="SUPFAM" id="SSF81923">
    <property type="entry name" value="Double Clp-N motif"/>
    <property type="match status" value="1"/>
</dbReference>
<dbReference type="Gene3D" id="1.10.1780.10">
    <property type="entry name" value="Clp, N-terminal domain"/>
    <property type="match status" value="1"/>
</dbReference>
<gene>
    <name evidence="3" type="ORF">H9814_09540</name>
</gene>
<dbReference type="InterPro" id="IPR036628">
    <property type="entry name" value="Clp_N_dom_sf"/>
</dbReference>
<feature type="domain" description="Clp R" evidence="2">
    <location>
        <begin position="3"/>
        <end position="79"/>
    </location>
</feature>
<accession>A0A9D2J2E2</accession>
<feature type="non-terminal residue" evidence="3">
    <location>
        <position position="79"/>
    </location>
</feature>
<name>A0A9D2J2E2_9BACE</name>
<reference evidence="3" key="2">
    <citation type="submission" date="2021-04" db="EMBL/GenBank/DDBJ databases">
        <authorList>
            <person name="Gilroy R."/>
        </authorList>
    </citation>
    <scope>NUCLEOTIDE SEQUENCE</scope>
    <source>
        <strain evidence="3">ChiHjej9B8-1298</strain>
    </source>
</reference>
<organism evidence="3 4">
    <name type="scientific">Candidatus Bacteroides merdigallinarum</name>
    <dbReference type="NCBI Taxonomy" id="2838473"/>
    <lineage>
        <taxon>Bacteria</taxon>
        <taxon>Pseudomonadati</taxon>
        <taxon>Bacteroidota</taxon>
        <taxon>Bacteroidia</taxon>
        <taxon>Bacteroidales</taxon>
        <taxon>Bacteroidaceae</taxon>
        <taxon>Bacteroides</taxon>
    </lineage>
</organism>
<comment type="caution">
    <text evidence="3">The sequence shown here is derived from an EMBL/GenBank/DDBJ whole genome shotgun (WGS) entry which is preliminary data.</text>
</comment>
<dbReference type="Proteomes" id="UP000824028">
    <property type="component" value="Unassembled WGS sequence"/>
</dbReference>
<proteinExistence type="predicted"/>
<evidence type="ECO:0000313" key="4">
    <source>
        <dbReference type="Proteomes" id="UP000824028"/>
    </source>
</evidence>
<evidence type="ECO:0000313" key="3">
    <source>
        <dbReference type="EMBL" id="HIZ33757.1"/>
    </source>
</evidence>
<dbReference type="EMBL" id="DXBX01000078">
    <property type="protein sequence ID" value="HIZ33757.1"/>
    <property type="molecule type" value="Genomic_DNA"/>
</dbReference>
<sequence length="79" mass="8689">MNFNNFTIKAQEAVQEAVNLVQAKGQQAIEPVHLLAGVMKVGENITRFIFQKLGVNEQQVSLVLDRQIDSLPKVSGAEP</sequence>
<dbReference type="InterPro" id="IPR004176">
    <property type="entry name" value="Clp_R_N"/>
</dbReference>
<evidence type="ECO:0000256" key="1">
    <source>
        <dbReference type="PROSITE-ProRule" id="PRU01251"/>
    </source>
</evidence>
<evidence type="ECO:0000259" key="2">
    <source>
        <dbReference type="PROSITE" id="PS51903"/>
    </source>
</evidence>
<reference evidence="3" key="1">
    <citation type="journal article" date="2021" name="PeerJ">
        <title>Extensive microbial diversity within the chicken gut microbiome revealed by metagenomics and culture.</title>
        <authorList>
            <person name="Gilroy R."/>
            <person name="Ravi A."/>
            <person name="Getino M."/>
            <person name="Pursley I."/>
            <person name="Horton D.L."/>
            <person name="Alikhan N.F."/>
            <person name="Baker D."/>
            <person name="Gharbi K."/>
            <person name="Hall N."/>
            <person name="Watson M."/>
            <person name="Adriaenssens E.M."/>
            <person name="Foster-Nyarko E."/>
            <person name="Jarju S."/>
            <person name="Secka A."/>
            <person name="Antonio M."/>
            <person name="Oren A."/>
            <person name="Chaudhuri R.R."/>
            <person name="La Ragione R."/>
            <person name="Hildebrand F."/>
            <person name="Pallen M.J."/>
        </authorList>
    </citation>
    <scope>NUCLEOTIDE SEQUENCE</scope>
    <source>
        <strain evidence="3">ChiHjej9B8-1298</strain>
    </source>
</reference>